<comment type="caution">
    <text evidence="1">The sequence shown here is derived from an EMBL/GenBank/DDBJ whole genome shotgun (WGS) entry which is preliminary data.</text>
</comment>
<geneLocation type="plasmid" evidence="1">
    <name>unnamed1</name>
</geneLocation>
<dbReference type="OrthoDB" id="1446616at2"/>
<accession>A0A5D8ZXU5</accession>
<evidence type="ECO:0000313" key="2">
    <source>
        <dbReference type="Proteomes" id="UP000323884"/>
    </source>
</evidence>
<dbReference type="AlphaFoldDB" id="A0A5D8ZXU5"/>
<keyword evidence="1" id="KW-0614">Plasmid</keyword>
<name>A0A5D8ZXU5_9FLAO</name>
<dbReference type="RefSeq" id="WP_149386490.1">
    <property type="nucleotide sequence ID" value="NZ_VTRU01000001.1"/>
</dbReference>
<keyword evidence="2" id="KW-1185">Reference proteome</keyword>
<proteinExistence type="predicted"/>
<evidence type="ECO:0000313" key="1">
    <source>
        <dbReference type="EMBL" id="TZF99377.1"/>
    </source>
</evidence>
<gene>
    <name evidence="1" type="ORF">FW781_05480</name>
</gene>
<protein>
    <submittedName>
        <fullName evidence="1">Uncharacterized protein</fullName>
    </submittedName>
</protein>
<dbReference type="Proteomes" id="UP000323884">
    <property type="component" value="Unassembled WGS sequence"/>
</dbReference>
<organism evidence="1 2">
    <name type="scientific">Chryseobacterium panacisoli</name>
    <dbReference type="NCBI Taxonomy" id="1807141"/>
    <lineage>
        <taxon>Bacteria</taxon>
        <taxon>Pseudomonadati</taxon>
        <taxon>Bacteroidota</taxon>
        <taxon>Flavobacteriia</taxon>
        <taxon>Flavobacteriales</taxon>
        <taxon>Weeksellaceae</taxon>
        <taxon>Chryseobacterium group</taxon>
        <taxon>Chryseobacterium</taxon>
    </lineage>
</organism>
<sequence>MNNIDTISVLTKKILKKTVEIQKEFPELYDLLDETPLFFSFTEKNITIRDLRQYLISLIRQQKSFEKGTSKKIIYNNSQ</sequence>
<reference evidence="1 2" key="1">
    <citation type="submission" date="2019-08" db="EMBL/GenBank/DDBJ databases">
        <title>Draft genome sequence of Chryseobacterium sp. Gsoil 183.</title>
        <authorList>
            <person name="Im W.-T."/>
        </authorList>
    </citation>
    <scope>NUCLEOTIDE SEQUENCE [LARGE SCALE GENOMIC DNA]</scope>
    <source>
        <strain evidence="1 2">Gsoil 183</strain>
        <plasmid evidence="1">unnamed1</plasmid>
    </source>
</reference>
<dbReference type="EMBL" id="VTRU01000001">
    <property type="protein sequence ID" value="TZF99377.1"/>
    <property type="molecule type" value="Genomic_DNA"/>
</dbReference>